<evidence type="ECO:0000313" key="3">
    <source>
        <dbReference type="EMBL" id="ORZ03401.1"/>
    </source>
</evidence>
<accession>A0A1X2HV47</accession>
<feature type="compositionally biased region" description="Low complexity" evidence="1">
    <location>
        <begin position="690"/>
        <end position="714"/>
    </location>
</feature>
<comment type="caution">
    <text evidence="3">The sequence shown here is derived from an EMBL/GenBank/DDBJ whole genome shotgun (WGS) entry which is preliminary data.</text>
</comment>
<feature type="region of interest" description="Disordered" evidence="1">
    <location>
        <begin position="560"/>
        <end position="593"/>
    </location>
</feature>
<feature type="compositionally biased region" description="Low complexity" evidence="1">
    <location>
        <begin position="218"/>
        <end position="231"/>
    </location>
</feature>
<feature type="compositionally biased region" description="Low complexity" evidence="1">
    <location>
        <begin position="438"/>
        <end position="447"/>
    </location>
</feature>
<keyword evidence="4" id="KW-1185">Reference proteome</keyword>
<evidence type="ECO:0000256" key="1">
    <source>
        <dbReference type="SAM" id="MobiDB-lite"/>
    </source>
</evidence>
<organism evidence="3 4">
    <name type="scientific">Syncephalastrum racemosum</name>
    <name type="common">Filamentous fungus</name>
    <dbReference type="NCBI Taxonomy" id="13706"/>
    <lineage>
        <taxon>Eukaryota</taxon>
        <taxon>Fungi</taxon>
        <taxon>Fungi incertae sedis</taxon>
        <taxon>Mucoromycota</taxon>
        <taxon>Mucoromycotina</taxon>
        <taxon>Mucoromycetes</taxon>
        <taxon>Mucorales</taxon>
        <taxon>Syncephalastraceae</taxon>
        <taxon>Syncephalastrum</taxon>
    </lineage>
</organism>
<feature type="region of interest" description="Disordered" evidence="1">
    <location>
        <begin position="651"/>
        <end position="720"/>
    </location>
</feature>
<feature type="region of interest" description="Disordered" evidence="1">
    <location>
        <begin position="218"/>
        <end position="239"/>
    </location>
</feature>
<name>A0A1X2HV47_SYNRA</name>
<feature type="compositionally biased region" description="Low complexity" evidence="1">
    <location>
        <begin position="560"/>
        <end position="569"/>
    </location>
</feature>
<feature type="region of interest" description="Disordered" evidence="1">
    <location>
        <begin position="514"/>
        <end position="548"/>
    </location>
</feature>
<keyword evidence="2" id="KW-0472">Membrane</keyword>
<feature type="region of interest" description="Disordered" evidence="1">
    <location>
        <begin position="419"/>
        <end position="460"/>
    </location>
</feature>
<feature type="compositionally biased region" description="Low complexity" evidence="1">
    <location>
        <begin position="651"/>
        <end position="672"/>
    </location>
</feature>
<evidence type="ECO:0000256" key="2">
    <source>
        <dbReference type="SAM" id="Phobius"/>
    </source>
</evidence>
<dbReference type="AlphaFoldDB" id="A0A1X2HV47"/>
<proteinExistence type="predicted"/>
<reference evidence="3 4" key="1">
    <citation type="submission" date="2016-07" db="EMBL/GenBank/DDBJ databases">
        <title>Pervasive Adenine N6-methylation of Active Genes in Fungi.</title>
        <authorList>
            <consortium name="DOE Joint Genome Institute"/>
            <person name="Mondo S.J."/>
            <person name="Dannebaum R.O."/>
            <person name="Kuo R.C."/>
            <person name="Labutti K."/>
            <person name="Haridas S."/>
            <person name="Kuo A."/>
            <person name="Salamov A."/>
            <person name="Ahrendt S.R."/>
            <person name="Lipzen A."/>
            <person name="Sullivan W."/>
            <person name="Andreopoulos W.B."/>
            <person name="Clum A."/>
            <person name="Lindquist E."/>
            <person name="Daum C."/>
            <person name="Ramamoorthy G.K."/>
            <person name="Gryganskyi A."/>
            <person name="Culley D."/>
            <person name="Magnuson J.K."/>
            <person name="James T.Y."/>
            <person name="O'Malley M.A."/>
            <person name="Stajich J.E."/>
            <person name="Spatafora J.W."/>
            <person name="Visel A."/>
            <person name="Grigoriev I.V."/>
        </authorList>
    </citation>
    <scope>NUCLEOTIDE SEQUENCE [LARGE SCALE GENOMIC DNA]</scope>
    <source>
        <strain evidence="3 4">NRRL 2496</strain>
    </source>
</reference>
<sequence>MSLSSGNQKAQTILPMQILALYHHVLVIQVIFSQIPAAALMFGSPLEGDGQGQQTTTDIETMVFEKCDKEAADIVHRIDGLILNYHVPLGDLESLQRRYPIAHNVLYPLCLATSITRIYMKRHPKLASHTSASTGMAATTTGIPFGQQIKDEGTQEKLDVNTSAKINGRTGNPKSVTVMPIYKLKRVLNPICSLMDAANVISTPVDEIMMASIANPAGHQLPQQPHQQGRQMPDVQPSSERYPWPENGSMFEESLVPLQVRMMTYPSSYDYRSRNNIDKEQLEKLSQNKDLRSNSSTAVTATASNSAPIPISRANSIAKVHRSMMLSRSRSVSAPSAAHVTLPVRKRGGSHASPQQHLAAQGVKRHYQSNNLNVFASDPNLAAKRVRTESIAYAGNGFDGHLLRPPHPVQIQRRISPVHSNANSTSHHHSTQGLANIQQQQQQQQQQHPHDLDSEQHQQAAALQQMYHTDFFFMMHPESAAAAAAVADDEELYLQQRRGMKAAAAAAAAAAGQMQNVPGAGEDDSVQQQQSAPQAQPPSSTPTPTSLAASIVVSSPGSASRAAARVPGSLQNDMIPAKLLPPPKQQRALPLKGGYSGVSYPTTTPVDFSESVMETLHHAHSVEPSFGPTGMVDPSMNLSMTTTAAAAAAVAAVRQNQQQQHQQQPQNQHHQATGGNSGEIMYLFGEDSRSSSQQHHQPQQQQDWIEQQSQPPQQRADKDIRHGRSSWYGRQPQQQPPVSTSPTAWANFAQLYQDHRHYGHQTTRASHSNAPGATAVAAATTGNEATVVDDSFDHDQWIMPDTTKMTEESVMNWH</sequence>
<dbReference type="EMBL" id="MCGN01000001">
    <property type="protein sequence ID" value="ORZ03401.1"/>
    <property type="molecule type" value="Genomic_DNA"/>
</dbReference>
<dbReference type="InParanoid" id="A0A1X2HV47"/>
<keyword evidence="2" id="KW-0812">Transmembrane</keyword>
<feature type="transmembrane region" description="Helical" evidence="2">
    <location>
        <begin position="12"/>
        <end position="32"/>
    </location>
</feature>
<protein>
    <submittedName>
        <fullName evidence="3">Uncharacterized protein</fullName>
    </submittedName>
</protein>
<keyword evidence="2" id="KW-1133">Transmembrane helix</keyword>
<dbReference type="STRING" id="13706.A0A1X2HV47"/>
<evidence type="ECO:0000313" key="4">
    <source>
        <dbReference type="Proteomes" id="UP000242180"/>
    </source>
</evidence>
<dbReference type="Proteomes" id="UP000242180">
    <property type="component" value="Unassembled WGS sequence"/>
</dbReference>
<gene>
    <name evidence="3" type="ORF">BCR43DRAFT_48230</name>
</gene>